<keyword evidence="1" id="KW-1133">Transmembrane helix</keyword>
<proteinExistence type="predicted"/>
<dbReference type="EMBL" id="AP022609">
    <property type="protein sequence ID" value="BBZ23111.1"/>
    <property type="molecule type" value="Genomic_DNA"/>
</dbReference>
<dbReference type="InterPro" id="IPR003675">
    <property type="entry name" value="Rce1/LyrA-like_dom"/>
</dbReference>
<gene>
    <name evidence="3" type="ORF">MHIB_15290</name>
</gene>
<dbReference type="KEGG" id="mhib:MHIB_15290"/>
<sequence>MVLVLVLGAALLGLSLTRVPGDPSFYWLTTAMAVVWGGGAVVSGPLRLGWVSVSGRRHRPILMGIGVGGVVAAVFIAGALVAREIEVIAEPIGRVLSYAHHGRLTVVVAITVVNGMAEELFFRGALYSALGKARPLLFSTVLYAMTTSASGNPALGFAAVVLGAICAVERRATGGILAPVLTHLVWGLVMVLALPPLFGA</sequence>
<feature type="transmembrane region" description="Helical" evidence="1">
    <location>
        <begin position="27"/>
        <end position="49"/>
    </location>
</feature>
<feature type="transmembrane region" description="Helical" evidence="1">
    <location>
        <begin position="61"/>
        <end position="82"/>
    </location>
</feature>
<dbReference type="GO" id="GO:0080120">
    <property type="term" value="P:CAAX-box protein maturation"/>
    <property type="evidence" value="ECO:0007669"/>
    <property type="project" value="UniProtKB-ARBA"/>
</dbReference>
<feature type="transmembrane region" description="Helical" evidence="1">
    <location>
        <begin position="180"/>
        <end position="198"/>
    </location>
</feature>
<reference evidence="3 4" key="1">
    <citation type="journal article" date="2019" name="Emerg. Microbes Infect.">
        <title>Comprehensive subspecies identification of 175 nontuberculous mycobacteria species based on 7547 genomic profiles.</title>
        <authorList>
            <person name="Matsumoto Y."/>
            <person name="Kinjo T."/>
            <person name="Motooka D."/>
            <person name="Nabeya D."/>
            <person name="Jung N."/>
            <person name="Uechi K."/>
            <person name="Horii T."/>
            <person name="Iida T."/>
            <person name="Fujita J."/>
            <person name="Nakamura S."/>
        </authorList>
    </citation>
    <scope>NUCLEOTIDE SEQUENCE [LARGE SCALE GENOMIC DNA]</scope>
    <source>
        <strain evidence="3 4">JCM 13571</strain>
    </source>
</reference>
<protein>
    <submittedName>
        <fullName evidence="3">Abortive infection protein</fullName>
    </submittedName>
</protein>
<dbReference type="GO" id="GO:0004175">
    <property type="term" value="F:endopeptidase activity"/>
    <property type="evidence" value="ECO:0007669"/>
    <property type="project" value="UniProtKB-ARBA"/>
</dbReference>
<evidence type="ECO:0000313" key="3">
    <source>
        <dbReference type="EMBL" id="BBZ23111.1"/>
    </source>
</evidence>
<evidence type="ECO:0000313" key="4">
    <source>
        <dbReference type="Proteomes" id="UP000467260"/>
    </source>
</evidence>
<dbReference type="AlphaFoldDB" id="A0A7I7X2Z1"/>
<keyword evidence="4" id="KW-1185">Reference proteome</keyword>
<name>A0A7I7X2Z1_9MYCO</name>
<organism evidence="3 4">
    <name type="scientific">Mycolicibacter hiberniae</name>
    <dbReference type="NCBI Taxonomy" id="29314"/>
    <lineage>
        <taxon>Bacteria</taxon>
        <taxon>Bacillati</taxon>
        <taxon>Actinomycetota</taxon>
        <taxon>Actinomycetes</taxon>
        <taxon>Mycobacteriales</taxon>
        <taxon>Mycobacteriaceae</taxon>
        <taxon>Mycolicibacter</taxon>
    </lineage>
</organism>
<dbReference type="Proteomes" id="UP000467260">
    <property type="component" value="Chromosome"/>
</dbReference>
<keyword evidence="1" id="KW-0812">Transmembrane</keyword>
<feature type="transmembrane region" description="Helical" evidence="1">
    <location>
        <begin position="141"/>
        <end position="168"/>
    </location>
</feature>
<evidence type="ECO:0000259" key="2">
    <source>
        <dbReference type="Pfam" id="PF02517"/>
    </source>
</evidence>
<keyword evidence="1" id="KW-0472">Membrane</keyword>
<dbReference type="Pfam" id="PF02517">
    <property type="entry name" value="Rce1-like"/>
    <property type="match status" value="1"/>
</dbReference>
<accession>A0A7I7X2Z1</accession>
<feature type="domain" description="CAAX prenyl protease 2/Lysostaphin resistance protein A-like" evidence="2">
    <location>
        <begin position="104"/>
        <end position="188"/>
    </location>
</feature>
<evidence type="ECO:0000256" key="1">
    <source>
        <dbReference type="SAM" id="Phobius"/>
    </source>
</evidence>